<dbReference type="AlphaFoldDB" id="A0A844XFS0"/>
<dbReference type="NCBIfam" id="TIGR00046">
    <property type="entry name" value="RsmE family RNA methyltransferase"/>
    <property type="match status" value="1"/>
</dbReference>
<dbReference type="InterPro" id="IPR046887">
    <property type="entry name" value="RsmE_PUA-like"/>
</dbReference>
<dbReference type="RefSeq" id="WP_160486095.1">
    <property type="nucleotide sequence ID" value="NZ_WUBR01000002.1"/>
</dbReference>
<dbReference type="Pfam" id="PF04452">
    <property type="entry name" value="Methyltrans_RNA"/>
    <property type="match status" value="1"/>
</dbReference>
<evidence type="ECO:0000256" key="2">
    <source>
        <dbReference type="ARBA" id="ARBA00005528"/>
    </source>
</evidence>
<dbReference type="Pfam" id="PF20260">
    <property type="entry name" value="PUA_4"/>
    <property type="match status" value="1"/>
</dbReference>
<dbReference type="GO" id="GO:0005737">
    <property type="term" value="C:cytoplasm"/>
    <property type="evidence" value="ECO:0007669"/>
    <property type="project" value="UniProtKB-SubCell"/>
</dbReference>
<sequence length="259" mass="28140">MSATPSWPPKSAPRLFVDGPLSEGQTLAIDGQQGHYLAKVMRVTPGDAVILCDDMTGEWLANVAEAGKRSVTLSITRKLREREGVPDFWLCPALLKKDRFDLVLEKATELGVAAIHPIITRRCVADKLNPDRARTIVTEAAEQCARTALPMLEAPQKLDALLRGWPEDRLLFFADEEGGRPAAEAFSFTKYPERGEGAHKAAILTGPEGGFDDAERAAIRAHSLARPISLGPRILRGETAAIAAVALWMGLAGDWDTHD</sequence>
<dbReference type="InterPro" id="IPR046886">
    <property type="entry name" value="RsmE_MTase_dom"/>
</dbReference>
<dbReference type="Proteomes" id="UP000461409">
    <property type="component" value="Unassembled WGS sequence"/>
</dbReference>
<dbReference type="Gene3D" id="2.40.240.20">
    <property type="entry name" value="Hypothetical PUA domain-like, domain 1"/>
    <property type="match status" value="1"/>
</dbReference>
<comment type="similarity">
    <text evidence="2 12">Belongs to the RNA methyltransferase RsmE family.</text>
</comment>
<dbReference type="CDD" id="cd18084">
    <property type="entry name" value="RsmE-like"/>
    <property type="match status" value="1"/>
</dbReference>
<dbReference type="InterPro" id="IPR029028">
    <property type="entry name" value="Alpha/beta_knot_MTases"/>
</dbReference>
<feature type="domain" description="Ribosomal RNA small subunit methyltransferase E methyltransferase" evidence="13">
    <location>
        <begin position="88"/>
        <end position="248"/>
    </location>
</feature>
<dbReference type="PANTHER" id="PTHR30027">
    <property type="entry name" value="RIBOSOMAL RNA SMALL SUBUNIT METHYLTRANSFERASE E"/>
    <property type="match status" value="1"/>
</dbReference>
<dbReference type="Gene3D" id="3.40.1280.10">
    <property type="match status" value="1"/>
</dbReference>
<evidence type="ECO:0000256" key="10">
    <source>
        <dbReference type="ARBA" id="ARBA00025699"/>
    </source>
</evidence>
<evidence type="ECO:0000256" key="3">
    <source>
        <dbReference type="ARBA" id="ARBA00012328"/>
    </source>
</evidence>
<dbReference type="EMBL" id="WUBR01000002">
    <property type="protein sequence ID" value="MWV28502.1"/>
    <property type="molecule type" value="Genomic_DNA"/>
</dbReference>
<dbReference type="InterPro" id="IPR015947">
    <property type="entry name" value="PUA-like_sf"/>
</dbReference>
<accession>A0A844XFS0</accession>
<evidence type="ECO:0000256" key="11">
    <source>
        <dbReference type="ARBA" id="ARBA00047944"/>
    </source>
</evidence>
<dbReference type="SUPFAM" id="SSF88697">
    <property type="entry name" value="PUA domain-like"/>
    <property type="match status" value="1"/>
</dbReference>
<evidence type="ECO:0000256" key="6">
    <source>
        <dbReference type="ARBA" id="ARBA00022552"/>
    </source>
</evidence>
<dbReference type="NCBIfam" id="NF008696">
    <property type="entry name" value="PRK11713.3-5"/>
    <property type="match status" value="1"/>
</dbReference>
<dbReference type="GO" id="GO:0070475">
    <property type="term" value="P:rRNA base methylation"/>
    <property type="evidence" value="ECO:0007669"/>
    <property type="project" value="TreeGrafter"/>
</dbReference>
<comment type="subcellular location">
    <subcellularLocation>
        <location evidence="1 12">Cytoplasm</location>
    </subcellularLocation>
</comment>
<keyword evidence="5 12" id="KW-0963">Cytoplasm</keyword>
<evidence type="ECO:0000256" key="12">
    <source>
        <dbReference type="PIRNR" id="PIRNR015601"/>
    </source>
</evidence>
<comment type="caution">
    <text evidence="15">The sequence shown here is derived from an EMBL/GenBank/DDBJ whole genome shotgun (WGS) entry which is preliminary data.</text>
</comment>
<dbReference type="PANTHER" id="PTHR30027:SF3">
    <property type="entry name" value="16S RRNA (URACIL(1498)-N(3))-METHYLTRANSFERASE"/>
    <property type="match status" value="1"/>
</dbReference>
<evidence type="ECO:0000256" key="8">
    <source>
        <dbReference type="ARBA" id="ARBA00022679"/>
    </source>
</evidence>
<evidence type="ECO:0000256" key="7">
    <source>
        <dbReference type="ARBA" id="ARBA00022603"/>
    </source>
</evidence>
<evidence type="ECO:0000259" key="13">
    <source>
        <dbReference type="Pfam" id="PF04452"/>
    </source>
</evidence>
<evidence type="ECO:0000313" key="16">
    <source>
        <dbReference type="Proteomes" id="UP000461409"/>
    </source>
</evidence>
<dbReference type="EC" id="2.1.1.193" evidence="3 12"/>
<dbReference type="PIRSF" id="PIRSF015601">
    <property type="entry name" value="MTase_slr0722"/>
    <property type="match status" value="1"/>
</dbReference>
<dbReference type="GO" id="GO:0070042">
    <property type="term" value="F:rRNA (uridine-N3-)-methyltransferase activity"/>
    <property type="evidence" value="ECO:0007669"/>
    <property type="project" value="TreeGrafter"/>
</dbReference>
<proteinExistence type="inferred from homology"/>
<keyword evidence="9 12" id="KW-0949">S-adenosyl-L-methionine</keyword>
<dbReference type="SUPFAM" id="SSF75217">
    <property type="entry name" value="alpha/beta knot"/>
    <property type="match status" value="1"/>
</dbReference>
<keyword evidence="6 12" id="KW-0698">rRNA processing</keyword>
<evidence type="ECO:0000256" key="4">
    <source>
        <dbReference type="ARBA" id="ARBA00013673"/>
    </source>
</evidence>
<gene>
    <name evidence="15" type="ORF">GRF63_11365</name>
</gene>
<dbReference type="InterPro" id="IPR029026">
    <property type="entry name" value="tRNA_m1G_MTases_N"/>
</dbReference>
<comment type="function">
    <text evidence="10 12">Specifically methylates the N3 position of the uracil ring of uridine 1498 (m3U1498) in 16S rRNA. Acts on the fully assembled 30S ribosomal subunit.</text>
</comment>
<evidence type="ECO:0000256" key="9">
    <source>
        <dbReference type="ARBA" id="ARBA00022691"/>
    </source>
</evidence>
<keyword evidence="16" id="KW-1185">Reference proteome</keyword>
<evidence type="ECO:0000313" key="15">
    <source>
        <dbReference type="EMBL" id="MWV28502.1"/>
    </source>
</evidence>
<feature type="domain" description="Ribosomal RNA small subunit methyltransferase E PUA-like" evidence="14">
    <location>
        <begin position="29"/>
        <end position="75"/>
    </location>
</feature>
<evidence type="ECO:0000256" key="1">
    <source>
        <dbReference type="ARBA" id="ARBA00004496"/>
    </source>
</evidence>
<reference evidence="15 16" key="1">
    <citation type="submission" date="2019-12" db="EMBL/GenBank/DDBJ databases">
        <authorList>
            <person name="Lee S.D."/>
        </authorList>
    </citation>
    <scope>NUCLEOTIDE SEQUENCE [LARGE SCALE GENOMIC DNA]</scope>
    <source>
        <strain evidence="15 16">GH3-10</strain>
    </source>
</reference>
<organism evidence="15 16">
    <name type="scientific">Aurantiacibacter rhizosphaerae</name>
    <dbReference type="NCBI Taxonomy" id="2691582"/>
    <lineage>
        <taxon>Bacteria</taxon>
        <taxon>Pseudomonadati</taxon>
        <taxon>Pseudomonadota</taxon>
        <taxon>Alphaproteobacteria</taxon>
        <taxon>Sphingomonadales</taxon>
        <taxon>Erythrobacteraceae</taxon>
        <taxon>Aurantiacibacter</taxon>
    </lineage>
</organism>
<dbReference type="InterPro" id="IPR006700">
    <property type="entry name" value="RsmE"/>
</dbReference>
<name>A0A844XFS0_9SPHN</name>
<comment type="catalytic activity">
    <reaction evidence="11 12">
        <text>uridine(1498) in 16S rRNA + S-adenosyl-L-methionine = N(3)-methyluridine(1498) in 16S rRNA + S-adenosyl-L-homocysteine + H(+)</text>
        <dbReference type="Rhea" id="RHEA:42920"/>
        <dbReference type="Rhea" id="RHEA-COMP:10283"/>
        <dbReference type="Rhea" id="RHEA-COMP:10284"/>
        <dbReference type="ChEBI" id="CHEBI:15378"/>
        <dbReference type="ChEBI" id="CHEBI:57856"/>
        <dbReference type="ChEBI" id="CHEBI:59789"/>
        <dbReference type="ChEBI" id="CHEBI:65315"/>
        <dbReference type="ChEBI" id="CHEBI:74502"/>
        <dbReference type="EC" id="2.1.1.193"/>
    </reaction>
</comment>
<evidence type="ECO:0000256" key="5">
    <source>
        <dbReference type="ARBA" id="ARBA00022490"/>
    </source>
</evidence>
<protein>
    <recommendedName>
        <fullName evidence="4 12">Ribosomal RNA small subunit methyltransferase E</fullName>
        <ecNumber evidence="3 12">2.1.1.193</ecNumber>
    </recommendedName>
</protein>
<reference evidence="15 16" key="2">
    <citation type="submission" date="2020-02" db="EMBL/GenBank/DDBJ databases">
        <title>Erythrobacter dongmakensis sp. nov., isolated from a tidal mudflat.</title>
        <authorList>
            <person name="Kim I.S."/>
        </authorList>
    </citation>
    <scope>NUCLEOTIDE SEQUENCE [LARGE SCALE GENOMIC DNA]</scope>
    <source>
        <strain evidence="15 16">GH3-10</strain>
    </source>
</reference>
<keyword evidence="7 12" id="KW-0489">Methyltransferase</keyword>
<evidence type="ECO:0000259" key="14">
    <source>
        <dbReference type="Pfam" id="PF20260"/>
    </source>
</evidence>
<keyword evidence="8 12" id="KW-0808">Transferase</keyword>